<sequence length="230" mass="24351">MAGAFRRTSCMLPGGTGCIGMSSWRLEAVMLVPLVLLMPIAIEAPAKAPVWKNSEIAISHAPMAVLSKTNGGTISFLLRISNAGKVDDCTVTESSGAQTLDDASCQVLKRYAVFEPARDASGGTIPGMFRTATSYQREPRTGSGTMMALTVLLARVPDSYQGPARAEVLFDATGHATDCSIVKSSGNVAIDRVACDQIRQQITISPPKTDSEQPATGLRWVETRFAASPS</sequence>
<dbReference type="Proteomes" id="UP000292085">
    <property type="component" value="Unassembled WGS sequence"/>
</dbReference>
<evidence type="ECO:0000256" key="2">
    <source>
        <dbReference type="ARBA" id="ARBA00022692"/>
    </source>
</evidence>
<keyword evidence="7" id="KW-1185">Reference proteome</keyword>
<organism evidence="6 7">
    <name type="scientific">Sphingomonas populi</name>
    <dbReference type="NCBI Taxonomy" id="2484750"/>
    <lineage>
        <taxon>Bacteria</taxon>
        <taxon>Pseudomonadati</taxon>
        <taxon>Pseudomonadota</taxon>
        <taxon>Alphaproteobacteria</taxon>
        <taxon>Sphingomonadales</taxon>
        <taxon>Sphingomonadaceae</taxon>
        <taxon>Sphingomonas</taxon>
    </lineage>
</organism>
<protein>
    <submittedName>
        <fullName evidence="6">TonB family protein</fullName>
    </submittedName>
</protein>
<evidence type="ECO:0000256" key="3">
    <source>
        <dbReference type="ARBA" id="ARBA00022989"/>
    </source>
</evidence>
<accession>A0A4Q6Y564</accession>
<dbReference type="InterPro" id="IPR037682">
    <property type="entry name" value="TonB_C"/>
</dbReference>
<dbReference type="Pfam" id="PF03544">
    <property type="entry name" value="TonB_C"/>
    <property type="match status" value="1"/>
</dbReference>
<dbReference type="PROSITE" id="PS51257">
    <property type="entry name" value="PROKAR_LIPOPROTEIN"/>
    <property type="match status" value="1"/>
</dbReference>
<evidence type="ECO:0000259" key="5">
    <source>
        <dbReference type="Pfam" id="PF03544"/>
    </source>
</evidence>
<feature type="domain" description="TonB C-terminal" evidence="5">
    <location>
        <begin position="67"/>
        <end position="119"/>
    </location>
</feature>
<comment type="subcellular location">
    <subcellularLocation>
        <location evidence="1">Membrane</location>
        <topology evidence="1">Single-pass membrane protein</topology>
    </subcellularLocation>
</comment>
<proteinExistence type="predicted"/>
<dbReference type="OrthoDB" id="7585155at2"/>
<dbReference type="InterPro" id="IPR006260">
    <property type="entry name" value="TonB/TolA_C"/>
</dbReference>
<dbReference type="GO" id="GO:0055085">
    <property type="term" value="P:transmembrane transport"/>
    <property type="evidence" value="ECO:0007669"/>
    <property type="project" value="InterPro"/>
</dbReference>
<dbReference type="GO" id="GO:0016020">
    <property type="term" value="C:membrane"/>
    <property type="evidence" value="ECO:0007669"/>
    <property type="project" value="UniProtKB-SubCell"/>
</dbReference>
<dbReference type="Gene3D" id="3.30.1150.10">
    <property type="match status" value="1"/>
</dbReference>
<keyword evidence="3" id="KW-1133">Transmembrane helix</keyword>
<comment type="caution">
    <text evidence="6">The sequence shown here is derived from an EMBL/GenBank/DDBJ whole genome shotgun (WGS) entry which is preliminary data.</text>
</comment>
<reference evidence="6 7" key="1">
    <citation type="submission" date="2019-02" db="EMBL/GenBank/DDBJ databases">
        <authorList>
            <person name="Li Y."/>
        </authorList>
    </citation>
    <scope>NUCLEOTIDE SEQUENCE [LARGE SCALE GENOMIC DNA]</scope>
    <source>
        <strain evidence="6 7">3-7</strain>
    </source>
</reference>
<dbReference type="EMBL" id="SGIS01000006">
    <property type="protein sequence ID" value="RZF65502.1"/>
    <property type="molecule type" value="Genomic_DNA"/>
</dbReference>
<dbReference type="AlphaFoldDB" id="A0A4Q6Y564"/>
<evidence type="ECO:0000313" key="7">
    <source>
        <dbReference type="Proteomes" id="UP000292085"/>
    </source>
</evidence>
<dbReference type="SUPFAM" id="SSF74653">
    <property type="entry name" value="TolA/TonB C-terminal domain"/>
    <property type="match status" value="2"/>
</dbReference>
<evidence type="ECO:0000256" key="4">
    <source>
        <dbReference type="ARBA" id="ARBA00023136"/>
    </source>
</evidence>
<keyword evidence="4" id="KW-0472">Membrane</keyword>
<gene>
    <name evidence="6" type="ORF">EWE75_05970</name>
</gene>
<keyword evidence="2" id="KW-0812">Transmembrane</keyword>
<name>A0A4Q6Y564_9SPHN</name>
<evidence type="ECO:0000256" key="1">
    <source>
        <dbReference type="ARBA" id="ARBA00004167"/>
    </source>
</evidence>
<evidence type="ECO:0000313" key="6">
    <source>
        <dbReference type="EMBL" id="RZF65502.1"/>
    </source>
</evidence>
<dbReference type="NCBIfam" id="TIGR01352">
    <property type="entry name" value="tonB_Cterm"/>
    <property type="match status" value="1"/>
</dbReference>